<dbReference type="KEGG" id="clup:CLUP02_01849"/>
<dbReference type="GeneID" id="73335895"/>
<dbReference type="AlphaFoldDB" id="A0A9Q8SD45"/>
<proteinExistence type="predicted"/>
<dbReference type="EMBL" id="CP019471">
    <property type="protein sequence ID" value="UQC75196.1"/>
    <property type="molecule type" value="Genomic_DNA"/>
</dbReference>
<dbReference type="Proteomes" id="UP000830671">
    <property type="component" value="Chromosome 1"/>
</dbReference>
<organism evidence="1 2">
    <name type="scientific">Colletotrichum lupini</name>
    <dbReference type="NCBI Taxonomy" id="145971"/>
    <lineage>
        <taxon>Eukaryota</taxon>
        <taxon>Fungi</taxon>
        <taxon>Dikarya</taxon>
        <taxon>Ascomycota</taxon>
        <taxon>Pezizomycotina</taxon>
        <taxon>Sordariomycetes</taxon>
        <taxon>Hypocreomycetidae</taxon>
        <taxon>Glomerellales</taxon>
        <taxon>Glomerellaceae</taxon>
        <taxon>Colletotrichum</taxon>
        <taxon>Colletotrichum acutatum species complex</taxon>
    </lineage>
</organism>
<gene>
    <name evidence="1" type="ORF">CLUP02_01849</name>
</gene>
<sequence length="216" mass="24154">MIRCEVDHDIHHDSDHLPIVTSLHLATAELQREKKRNCKAIDDSALDRYVEAIFEAVSTAIEASVPAEIPSLRSRTGWSEACKNVLAKTRRLRRTYSDQYTEESWEAYRAAKNSKSRIVRKALQQAHREAVEIAVESIASPWRIAKWARNTQNQSPIATPEIQNHHTPQTATAPEEKRALFNAVHIYVDGSGIDCQIGAAACCTATKETSKSHIGD</sequence>
<accession>A0A9Q8SD45</accession>
<dbReference type="RefSeq" id="XP_049136842.1">
    <property type="nucleotide sequence ID" value="XM_049280885.1"/>
</dbReference>
<evidence type="ECO:0000313" key="2">
    <source>
        <dbReference type="Proteomes" id="UP000830671"/>
    </source>
</evidence>
<name>A0A9Q8SD45_9PEZI</name>
<evidence type="ECO:0000313" key="1">
    <source>
        <dbReference type="EMBL" id="UQC75196.1"/>
    </source>
</evidence>
<protein>
    <submittedName>
        <fullName evidence="1">Zinc knuckle</fullName>
    </submittedName>
</protein>
<keyword evidence="2" id="KW-1185">Reference proteome</keyword>
<reference evidence="1" key="1">
    <citation type="journal article" date="2021" name="Mol. Plant Microbe Interact.">
        <title>Complete Genome Sequence of the Plant-Pathogenic Fungus Colletotrichum lupini.</title>
        <authorList>
            <person name="Baroncelli R."/>
            <person name="Pensec F."/>
            <person name="Da Lio D."/>
            <person name="Boufleur T."/>
            <person name="Vicente I."/>
            <person name="Sarrocco S."/>
            <person name="Picot A."/>
            <person name="Baraldi E."/>
            <person name="Sukno S."/>
            <person name="Thon M."/>
            <person name="Le Floch G."/>
        </authorList>
    </citation>
    <scope>NUCLEOTIDE SEQUENCE</scope>
    <source>
        <strain evidence="1">IMI 504893</strain>
    </source>
</reference>